<reference evidence="2" key="1">
    <citation type="journal article" date="2019" name="bioRxiv">
        <title>The Genome of the Zebra Mussel, Dreissena polymorpha: A Resource for Invasive Species Research.</title>
        <authorList>
            <person name="McCartney M.A."/>
            <person name="Auch B."/>
            <person name="Kono T."/>
            <person name="Mallez S."/>
            <person name="Zhang Y."/>
            <person name="Obille A."/>
            <person name="Becker A."/>
            <person name="Abrahante J.E."/>
            <person name="Garbe J."/>
            <person name="Badalamenti J.P."/>
            <person name="Herman A."/>
            <person name="Mangelson H."/>
            <person name="Liachko I."/>
            <person name="Sullivan S."/>
            <person name="Sone E.D."/>
            <person name="Koren S."/>
            <person name="Silverstein K.A.T."/>
            <person name="Beckman K.B."/>
            <person name="Gohl D.M."/>
        </authorList>
    </citation>
    <scope>NUCLEOTIDE SEQUENCE</scope>
    <source>
        <strain evidence="2">Duluth1</strain>
        <tissue evidence="2">Whole animal</tissue>
    </source>
</reference>
<accession>A0A9D4H530</accession>
<name>A0A9D4H530_DREPO</name>
<gene>
    <name evidence="2" type="ORF">DPMN_129625</name>
</gene>
<keyword evidence="3" id="KW-1185">Reference proteome</keyword>
<dbReference type="AlphaFoldDB" id="A0A9D4H530"/>
<keyword evidence="1" id="KW-1133">Transmembrane helix</keyword>
<keyword evidence="1" id="KW-0472">Membrane</keyword>
<feature type="transmembrane region" description="Helical" evidence="1">
    <location>
        <begin position="12"/>
        <end position="32"/>
    </location>
</feature>
<proteinExistence type="predicted"/>
<organism evidence="2 3">
    <name type="scientific">Dreissena polymorpha</name>
    <name type="common">Zebra mussel</name>
    <name type="synonym">Mytilus polymorpha</name>
    <dbReference type="NCBI Taxonomy" id="45954"/>
    <lineage>
        <taxon>Eukaryota</taxon>
        <taxon>Metazoa</taxon>
        <taxon>Spiralia</taxon>
        <taxon>Lophotrochozoa</taxon>
        <taxon>Mollusca</taxon>
        <taxon>Bivalvia</taxon>
        <taxon>Autobranchia</taxon>
        <taxon>Heteroconchia</taxon>
        <taxon>Euheterodonta</taxon>
        <taxon>Imparidentia</taxon>
        <taxon>Neoheterodontei</taxon>
        <taxon>Myida</taxon>
        <taxon>Dreissenoidea</taxon>
        <taxon>Dreissenidae</taxon>
        <taxon>Dreissena</taxon>
    </lineage>
</organism>
<reference evidence="2" key="2">
    <citation type="submission" date="2020-11" db="EMBL/GenBank/DDBJ databases">
        <authorList>
            <person name="McCartney M.A."/>
            <person name="Auch B."/>
            <person name="Kono T."/>
            <person name="Mallez S."/>
            <person name="Becker A."/>
            <person name="Gohl D.M."/>
            <person name="Silverstein K.A.T."/>
            <person name="Koren S."/>
            <person name="Bechman K.B."/>
            <person name="Herman A."/>
            <person name="Abrahante J.E."/>
            <person name="Garbe J."/>
        </authorList>
    </citation>
    <scope>NUCLEOTIDE SEQUENCE</scope>
    <source>
        <strain evidence="2">Duluth1</strain>
        <tissue evidence="2">Whole animal</tissue>
    </source>
</reference>
<dbReference type="EMBL" id="JAIWYP010000005">
    <property type="protein sequence ID" value="KAH3827685.1"/>
    <property type="molecule type" value="Genomic_DNA"/>
</dbReference>
<evidence type="ECO:0000313" key="3">
    <source>
        <dbReference type="Proteomes" id="UP000828390"/>
    </source>
</evidence>
<evidence type="ECO:0000256" key="1">
    <source>
        <dbReference type="SAM" id="Phobius"/>
    </source>
</evidence>
<sequence length="108" mass="12105">MNSRENTEPSLFGIAWLLRSLLTVFFDPALLFQRFLVVSKHGDPSLAVVLSYEPSSHPAAFFEAKEHTSMATKTVIITKTKRTGNVNHIVSFSKETECSCRKGRLFVS</sequence>
<comment type="caution">
    <text evidence="2">The sequence shown here is derived from an EMBL/GenBank/DDBJ whole genome shotgun (WGS) entry which is preliminary data.</text>
</comment>
<dbReference type="Proteomes" id="UP000828390">
    <property type="component" value="Unassembled WGS sequence"/>
</dbReference>
<keyword evidence="1" id="KW-0812">Transmembrane</keyword>
<protein>
    <submittedName>
        <fullName evidence="2">Uncharacterized protein</fullName>
    </submittedName>
</protein>
<evidence type="ECO:0000313" key="2">
    <source>
        <dbReference type="EMBL" id="KAH3827685.1"/>
    </source>
</evidence>